<reference evidence="1 2" key="1">
    <citation type="submission" date="2016-10" db="EMBL/GenBank/DDBJ databases">
        <authorList>
            <person name="de Groot N.N."/>
        </authorList>
    </citation>
    <scope>NUCLEOTIDE SEQUENCE [LARGE SCALE GENOMIC DNA]</scope>
    <source>
        <strain evidence="1 2">DSM 43067</strain>
    </source>
</reference>
<gene>
    <name evidence="1" type="ORF">SAMN04489713_118100</name>
</gene>
<dbReference type="STRING" id="1993.SAMN04489713_118100"/>
<dbReference type="EMBL" id="FOVH01000018">
    <property type="protein sequence ID" value="SFP85693.1"/>
    <property type="molecule type" value="Genomic_DNA"/>
</dbReference>
<protein>
    <submittedName>
        <fullName evidence="1">Uncharacterized protein</fullName>
    </submittedName>
</protein>
<dbReference type="GeneID" id="99652416"/>
<dbReference type="Proteomes" id="UP000183413">
    <property type="component" value="Unassembled WGS sequence"/>
</dbReference>
<dbReference type="RefSeq" id="WP_021595828.1">
    <property type="nucleotide sequence ID" value="NZ_CP083237.1"/>
</dbReference>
<evidence type="ECO:0000313" key="2">
    <source>
        <dbReference type="Proteomes" id="UP000183413"/>
    </source>
</evidence>
<accession>A0A1I5TRP1</accession>
<name>A0A1I5TRP1_9ACTN</name>
<evidence type="ECO:0000313" key="1">
    <source>
        <dbReference type="EMBL" id="SFP85693.1"/>
    </source>
</evidence>
<keyword evidence="2" id="KW-1185">Reference proteome</keyword>
<proteinExistence type="predicted"/>
<organism evidence="1 2">
    <name type="scientific">Actinomadura madurae</name>
    <dbReference type="NCBI Taxonomy" id="1993"/>
    <lineage>
        <taxon>Bacteria</taxon>
        <taxon>Bacillati</taxon>
        <taxon>Actinomycetota</taxon>
        <taxon>Actinomycetes</taxon>
        <taxon>Streptosporangiales</taxon>
        <taxon>Thermomonosporaceae</taxon>
        <taxon>Actinomadura</taxon>
    </lineage>
</organism>
<sequence length="179" mass="19955">MNVLFVALGATRRPAVARESARVVADGGSATVLVRKPSAWARDPLADGVDTVELPELERRYRPAAARILLYRIPRLLLRACLPGPLRGVRRRLDSAYRRRVAGPVDRRLLRFYRRDPVAVRRRVVRRELLRGRSIDLVVVADPQSMVTVSELVDVIADAGARPAYAIDHEVPPARSARG</sequence>
<dbReference type="InParanoid" id="A0A1I5TRP1"/>
<dbReference type="eggNOG" id="ENOG5030HP1">
    <property type="taxonomic scope" value="Bacteria"/>
</dbReference>
<dbReference type="AlphaFoldDB" id="A0A1I5TRP1"/>